<accession>A0A1G2HDI7</accession>
<reference evidence="2 3" key="1">
    <citation type="journal article" date="2016" name="Nat. Commun.">
        <title>Thousands of microbial genomes shed light on interconnected biogeochemical processes in an aquifer system.</title>
        <authorList>
            <person name="Anantharaman K."/>
            <person name="Brown C.T."/>
            <person name="Hug L.A."/>
            <person name="Sharon I."/>
            <person name="Castelle C.J."/>
            <person name="Probst A.J."/>
            <person name="Thomas B.C."/>
            <person name="Singh A."/>
            <person name="Wilkins M.J."/>
            <person name="Karaoz U."/>
            <person name="Brodie E.L."/>
            <person name="Williams K.H."/>
            <person name="Hubbard S.S."/>
            <person name="Banfield J.F."/>
        </authorList>
    </citation>
    <scope>NUCLEOTIDE SEQUENCE [LARGE SCALE GENOMIC DNA]</scope>
</reference>
<dbReference type="Proteomes" id="UP000178835">
    <property type="component" value="Unassembled WGS sequence"/>
</dbReference>
<organism evidence="2 3">
    <name type="scientific">Candidatus Spechtbacteria bacterium RIFCSPLOWO2_01_FULL_43_12</name>
    <dbReference type="NCBI Taxonomy" id="1802162"/>
    <lineage>
        <taxon>Bacteria</taxon>
        <taxon>Candidatus Spechtiibacteriota</taxon>
    </lineage>
</organism>
<evidence type="ECO:0000313" key="2">
    <source>
        <dbReference type="EMBL" id="OGZ60532.1"/>
    </source>
</evidence>
<name>A0A1G2HDI7_9BACT</name>
<dbReference type="Pfam" id="PF13692">
    <property type="entry name" value="Glyco_trans_1_4"/>
    <property type="match status" value="1"/>
</dbReference>
<dbReference type="EMBL" id="MHOH01000018">
    <property type="protein sequence ID" value="OGZ60532.1"/>
    <property type="molecule type" value="Genomic_DNA"/>
</dbReference>
<comment type="caution">
    <text evidence="2">The sequence shown here is derived from an EMBL/GenBank/DDBJ whole genome shotgun (WGS) entry which is preliminary data.</text>
</comment>
<dbReference type="AlphaFoldDB" id="A0A1G2HDI7"/>
<dbReference type="PANTHER" id="PTHR12526:SF637">
    <property type="entry name" value="GLYCOSYLTRANSFERASE EPSF-RELATED"/>
    <property type="match status" value="1"/>
</dbReference>
<protein>
    <recommendedName>
        <fullName evidence="1">Glycosyltransferase subfamily 4-like N-terminal domain-containing protein</fullName>
    </recommendedName>
</protein>
<proteinExistence type="predicted"/>
<gene>
    <name evidence="2" type="ORF">A2919_00200</name>
</gene>
<dbReference type="Gene3D" id="3.40.50.2000">
    <property type="entry name" value="Glycogen Phosphorylase B"/>
    <property type="match status" value="2"/>
</dbReference>
<dbReference type="PANTHER" id="PTHR12526">
    <property type="entry name" value="GLYCOSYLTRANSFERASE"/>
    <property type="match status" value="1"/>
</dbReference>
<dbReference type="Pfam" id="PF13439">
    <property type="entry name" value="Glyco_transf_4"/>
    <property type="match status" value="1"/>
</dbReference>
<dbReference type="SUPFAM" id="SSF53756">
    <property type="entry name" value="UDP-Glycosyltransferase/glycogen phosphorylase"/>
    <property type="match status" value="1"/>
</dbReference>
<dbReference type="InterPro" id="IPR028098">
    <property type="entry name" value="Glyco_trans_4-like_N"/>
</dbReference>
<feature type="domain" description="Glycosyltransferase subfamily 4-like N-terminal" evidence="1">
    <location>
        <begin position="21"/>
        <end position="175"/>
    </location>
</feature>
<sequence length="367" mass="41539">MNIYYIANIRMPTEKAHGYQIAKMCEAFAYNRCDVSLIVPMRRNNIKEDIPNYYGVRNNFFVHHIPTFDALTFFGGSRLGFHAQAVSFLLTLRKIAIPRDAVIITRNPEIAWWYGRTGRRVFYDAHNFPTRGRRLLKWFLGNVSGIIANSNGTAEAFRKLEFANILVAPNAVDLSEFDNAIPADRKKSGLPTGRIVMYVGHLYSWKGIDIVVEAARRFKNSNTTFVFIGGTDSDLDAYKDKTKDLGNVLFLGRRPHIEIPYLMKSADVLLLPNVAISDESKFYTSPIKMFEYMASGVPIVASNLPSIREILDDANSILVRAGDSIELTKGIEQAFSTGKFLAKKALSDVRRYTWSVRAEKVQVFLEK</sequence>
<evidence type="ECO:0000259" key="1">
    <source>
        <dbReference type="Pfam" id="PF13439"/>
    </source>
</evidence>
<evidence type="ECO:0000313" key="3">
    <source>
        <dbReference type="Proteomes" id="UP000178835"/>
    </source>
</evidence>